<protein>
    <recommendedName>
        <fullName evidence="3">Pre-rRNA-processing protein TSR2 homolog</fullName>
    </recommendedName>
</protein>
<dbReference type="PANTHER" id="PTHR21250">
    <property type="entry name" value="PRE-RRNA-PROCESSING PROTEIN TSR2 HOMOLOG"/>
    <property type="match status" value="1"/>
</dbReference>
<dbReference type="EMBL" id="CAJNOC010000141">
    <property type="protein sequence ID" value="CAF0718624.1"/>
    <property type="molecule type" value="Genomic_DNA"/>
</dbReference>
<evidence type="ECO:0000313" key="7">
    <source>
        <dbReference type="Proteomes" id="UP000663879"/>
    </source>
</evidence>
<keyword evidence="4" id="KW-0698">rRNA processing</keyword>
<dbReference type="GO" id="GO:0006364">
    <property type="term" value="P:rRNA processing"/>
    <property type="evidence" value="ECO:0007669"/>
    <property type="project" value="UniProtKB-KW"/>
</dbReference>
<comment type="function">
    <text evidence="1">May be involved in 20S pre-rRNA processing.</text>
</comment>
<evidence type="ECO:0000313" key="6">
    <source>
        <dbReference type="EMBL" id="CAF0718624.1"/>
    </source>
</evidence>
<gene>
    <name evidence="6" type="ORF">OXX778_LOCUS1960</name>
</gene>
<comment type="caution">
    <text evidence="6">The sequence shown here is derived from an EMBL/GenBank/DDBJ whole genome shotgun (WGS) entry which is preliminary data.</text>
</comment>
<evidence type="ECO:0000256" key="2">
    <source>
        <dbReference type="ARBA" id="ARBA00006524"/>
    </source>
</evidence>
<evidence type="ECO:0000256" key="5">
    <source>
        <dbReference type="SAM" id="MobiDB-lite"/>
    </source>
</evidence>
<comment type="similarity">
    <text evidence="2">Belongs to the TSR2 family.</text>
</comment>
<accession>A0A813M5I8</accession>
<reference evidence="6" key="1">
    <citation type="submission" date="2021-02" db="EMBL/GenBank/DDBJ databases">
        <authorList>
            <person name="Nowell W R."/>
        </authorList>
    </citation>
    <scope>NUCLEOTIDE SEQUENCE</scope>
    <source>
        <strain evidence="6">Ploen Becks lab</strain>
    </source>
</reference>
<evidence type="ECO:0000256" key="1">
    <source>
        <dbReference type="ARBA" id="ARBA00002210"/>
    </source>
</evidence>
<dbReference type="Proteomes" id="UP000663879">
    <property type="component" value="Unassembled WGS sequence"/>
</dbReference>
<dbReference type="InterPro" id="IPR019398">
    <property type="entry name" value="Pre-rRNA_process_TSR2"/>
</dbReference>
<dbReference type="Pfam" id="PF10273">
    <property type="entry name" value="WGG"/>
    <property type="match status" value="1"/>
</dbReference>
<evidence type="ECO:0000256" key="3">
    <source>
        <dbReference type="ARBA" id="ARBA00017551"/>
    </source>
</evidence>
<organism evidence="6 7">
    <name type="scientific">Brachionus calyciflorus</name>
    <dbReference type="NCBI Taxonomy" id="104777"/>
    <lineage>
        <taxon>Eukaryota</taxon>
        <taxon>Metazoa</taxon>
        <taxon>Spiralia</taxon>
        <taxon>Gnathifera</taxon>
        <taxon>Rotifera</taxon>
        <taxon>Eurotatoria</taxon>
        <taxon>Monogononta</taxon>
        <taxon>Pseudotrocha</taxon>
        <taxon>Ploima</taxon>
        <taxon>Brachionidae</taxon>
        <taxon>Brachionus</taxon>
    </lineage>
</organism>
<sequence length="197" mass="22587">MSGESEFQINPNDPFYIANKTVFDNWTALQLAVSHSFGGSETKETAKWFVEATYQWIVETGDLEDDELEEFLFNTMNNEFNTILDDDSCLQISRLLLGYYGLYKANRLQELHDELMKRYSIGKKSIEASKQFKTEQDTSSDEGSDDENGEDQDEAMEQEGESEPKPKNLLTPDEAQNFEQLDEGWTFVTKAGKKLTK</sequence>
<evidence type="ECO:0000256" key="4">
    <source>
        <dbReference type="ARBA" id="ARBA00022552"/>
    </source>
</evidence>
<dbReference type="AlphaFoldDB" id="A0A813M5I8"/>
<feature type="region of interest" description="Disordered" evidence="5">
    <location>
        <begin position="130"/>
        <end position="183"/>
    </location>
</feature>
<dbReference type="OrthoDB" id="263560at2759"/>
<feature type="compositionally biased region" description="Acidic residues" evidence="5">
    <location>
        <begin position="138"/>
        <end position="161"/>
    </location>
</feature>
<proteinExistence type="inferred from homology"/>
<keyword evidence="7" id="KW-1185">Reference proteome</keyword>
<name>A0A813M5I8_9BILA</name>